<dbReference type="SUPFAM" id="SSF52047">
    <property type="entry name" value="RNI-like"/>
    <property type="match status" value="3"/>
</dbReference>
<accession>A0A7J5ZMS5</accession>
<organism evidence="4 5">
    <name type="scientific">Ameiurus melas</name>
    <name type="common">Black bullhead</name>
    <name type="synonym">Silurus melas</name>
    <dbReference type="NCBI Taxonomy" id="219545"/>
    <lineage>
        <taxon>Eukaryota</taxon>
        <taxon>Metazoa</taxon>
        <taxon>Chordata</taxon>
        <taxon>Craniata</taxon>
        <taxon>Vertebrata</taxon>
        <taxon>Euteleostomi</taxon>
        <taxon>Actinopterygii</taxon>
        <taxon>Neopterygii</taxon>
        <taxon>Teleostei</taxon>
        <taxon>Ostariophysi</taxon>
        <taxon>Siluriformes</taxon>
        <taxon>Ictaluridae</taxon>
        <taxon>Ameiurus</taxon>
    </lineage>
</organism>
<dbReference type="InterPro" id="IPR032675">
    <property type="entry name" value="LRR_dom_sf"/>
</dbReference>
<keyword evidence="5" id="KW-1185">Reference proteome</keyword>
<name>A0A7J5ZMS5_AMEME</name>
<evidence type="ECO:0000256" key="2">
    <source>
        <dbReference type="ARBA" id="ARBA00022737"/>
    </source>
</evidence>
<keyword evidence="2" id="KW-0677">Repeat</keyword>
<dbReference type="InterPro" id="IPR051261">
    <property type="entry name" value="NLR"/>
</dbReference>
<reference evidence="4 5" key="1">
    <citation type="submission" date="2020-02" db="EMBL/GenBank/DDBJ databases">
        <title>A chromosome-scale genome assembly of the black bullhead catfish (Ameiurus melas).</title>
        <authorList>
            <person name="Wen M."/>
            <person name="Zham M."/>
            <person name="Cabau C."/>
            <person name="Klopp C."/>
            <person name="Donnadieu C."/>
            <person name="Roques C."/>
            <person name="Bouchez O."/>
            <person name="Lampietro C."/>
            <person name="Jouanno E."/>
            <person name="Herpin A."/>
            <person name="Louis A."/>
            <person name="Berthelot C."/>
            <person name="Parey E."/>
            <person name="Roest-Crollius H."/>
            <person name="Braasch I."/>
            <person name="Postlethwait J."/>
            <person name="Robinson-Rechavi M."/>
            <person name="Echchiki A."/>
            <person name="Begum T."/>
            <person name="Montfort J."/>
            <person name="Schartl M."/>
            <person name="Bobe J."/>
            <person name="Guiguen Y."/>
        </authorList>
    </citation>
    <scope>NUCLEOTIDE SEQUENCE [LARGE SCALE GENOMIC DNA]</scope>
    <source>
        <strain evidence="4">M_S1</strain>
        <tissue evidence="4">Blood</tissue>
    </source>
</reference>
<dbReference type="InterPro" id="IPR001611">
    <property type="entry name" value="Leu-rich_rpt"/>
</dbReference>
<dbReference type="SMART" id="SM00368">
    <property type="entry name" value="LRR_RI"/>
    <property type="match status" value="13"/>
</dbReference>
<feature type="compositionally biased region" description="Polar residues" evidence="3">
    <location>
        <begin position="551"/>
        <end position="571"/>
    </location>
</feature>
<dbReference type="Proteomes" id="UP000593565">
    <property type="component" value="Unassembled WGS sequence"/>
</dbReference>
<evidence type="ECO:0000313" key="4">
    <source>
        <dbReference type="EMBL" id="KAF4071800.1"/>
    </source>
</evidence>
<evidence type="ECO:0000256" key="1">
    <source>
        <dbReference type="ARBA" id="ARBA00022614"/>
    </source>
</evidence>
<proteinExistence type="predicted"/>
<dbReference type="Pfam" id="PF13516">
    <property type="entry name" value="LRR_6"/>
    <property type="match status" value="7"/>
</dbReference>
<feature type="region of interest" description="Disordered" evidence="3">
    <location>
        <begin position="549"/>
        <end position="571"/>
    </location>
</feature>
<evidence type="ECO:0000313" key="5">
    <source>
        <dbReference type="Proteomes" id="UP000593565"/>
    </source>
</evidence>
<comment type="caution">
    <text evidence="4">The sequence shown here is derived from an EMBL/GenBank/DDBJ whole genome shotgun (WGS) entry which is preliminary data.</text>
</comment>
<sequence>MSLLKSGPEEACASLTEVLGPNPLLQRELDLSGKISGDSGVNKLSALLKDPQCRPERLRLSKSGVTERVCTDLISALTANPSHLTELDLSENRLGNPGVEKISTLLKSSSCKLQKLVLSDCNITEEGYTALAKAMKSSHLIELDLRGNDPGASGVKLLTDVLQYPHCTLKTLSLLKSGPEEACASLTEVLGPNPLLQRELDLSGKISGDSGVKKLSALLKDPHCRPERLRLSKSGVTERVCTDLISALTANPSHLTELDLSENRLENKGVKIISTLLKSSSCKLQKLVLSDCNITEEGYTALAEALKSSHLIELDLRGNDPGTSGVKLLTDVVQDPHCTLKTLSLLKSEAEEACASLTEVLGPNPLLQRELDLSGKISGDSGVNKLSALLKDPHCRPERLRLSKSGVTERGCTDLISALTANPSHLTELDLSENTLGNPGVEKISTLLKSSSCKLQKLVLSDCNITEEGYTALAKSLKSNRSSHLINLDLRGNDPGASGVKLLTDVLQDSHCTLKTLSLLKTEAEEACASLSEVLGPNPLLQRELDLSGKKSGNSGVEQALCSTEGSTLQT</sequence>
<gene>
    <name evidence="4" type="ORF">AMELA_G00266930</name>
</gene>
<protein>
    <submittedName>
        <fullName evidence="4">Uncharacterized protein</fullName>
    </submittedName>
</protein>
<dbReference type="Gene3D" id="3.80.10.10">
    <property type="entry name" value="Ribonuclease Inhibitor"/>
    <property type="match status" value="3"/>
</dbReference>
<dbReference type="AlphaFoldDB" id="A0A7J5ZMS5"/>
<dbReference type="PANTHER" id="PTHR24106">
    <property type="entry name" value="NACHT, LRR AND CARD DOMAINS-CONTAINING"/>
    <property type="match status" value="1"/>
</dbReference>
<keyword evidence="1" id="KW-0433">Leucine-rich repeat</keyword>
<evidence type="ECO:0000256" key="3">
    <source>
        <dbReference type="SAM" id="MobiDB-lite"/>
    </source>
</evidence>
<dbReference type="EMBL" id="JAAGNN010000026">
    <property type="protein sequence ID" value="KAF4071800.1"/>
    <property type="molecule type" value="Genomic_DNA"/>
</dbReference>